<evidence type="ECO:0000256" key="6">
    <source>
        <dbReference type="SAM" id="MobiDB-lite"/>
    </source>
</evidence>
<evidence type="ECO:0000256" key="3">
    <source>
        <dbReference type="ARBA" id="ARBA00023082"/>
    </source>
</evidence>
<dbReference type="AlphaFoldDB" id="A0A4D4LD92"/>
<comment type="similarity">
    <text evidence="1">Belongs to the sigma-70 factor family. ECF subfamily.</text>
</comment>
<keyword evidence="2" id="KW-0805">Transcription regulation</keyword>
<feature type="domain" description="RNA polymerase sigma-70 region 2" evidence="7">
    <location>
        <begin position="85"/>
        <end position="151"/>
    </location>
</feature>
<evidence type="ECO:0008006" key="11">
    <source>
        <dbReference type="Google" id="ProtNLM"/>
    </source>
</evidence>
<dbReference type="EMBL" id="BJHW01000001">
    <property type="protein sequence ID" value="GDY56458.1"/>
    <property type="molecule type" value="Genomic_DNA"/>
</dbReference>
<dbReference type="InterPro" id="IPR014284">
    <property type="entry name" value="RNA_pol_sigma-70_dom"/>
</dbReference>
<dbReference type="Proteomes" id="UP000301309">
    <property type="component" value="Unassembled WGS sequence"/>
</dbReference>
<dbReference type="InterPro" id="IPR013325">
    <property type="entry name" value="RNA_pol_sigma_r2"/>
</dbReference>
<evidence type="ECO:0000259" key="7">
    <source>
        <dbReference type="Pfam" id="PF04542"/>
    </source>
</evidence>
<evidence type="ECO:0000256" key="5">
    <source>
        <dbReference type="ARBA" id="ARBA00023163"/>
    </source>
</evidence>
<evidence type="ECO:0000256" key="1">
    <source>
        <dbReference type="ARBA" id="ARBA00010641"/>
    </source>
</evidence>
<dbReference type="InterPro" id="IPR013324">
    <property type="entry name" value="RNA_pol_sigma_r3/r4-like"/>
</dbReference>
<dbReference type="Gene3D" id="1.10.1740.10">
    <property type="match status" value="1"/>
</dbReference>
<evidence type="ECO:0000256" key="2">
    <source>
        <dbReference type="ARBA" id="ARBA00023015"/>
    </source>
</evidence>
<proteinExistence type="inferred from homology"/>
<dbReference type="NCBIfam" id="TIGR02937">
    <property type="entry name" value="sigma70-ECF"/>
    <property type="match status" value="1"/>
</dbReference>
<feature type="region of interest" description="Disordered" evidence="6">
    <location>
        <begin position="243"/>
        <end position="266"/>
    </location>
</feature>
<dbReference type="PANTHER" id="PTHR43133">
    <property type="entry name" value="RNA POLYMERASE ECF-TYPE SIGMA FACTO"/>
    <property type="match status" value="1"/>
</dbReference>
<comment type="caution">
    <text evidence="9">The sequence shown here is derived from an EMBL/GenBank/DDBJ whole genome shotgun (WGS) entry which is preliminary data.</text>
</comment>
<dbReference type="GO" id="GO:0006352">
    <property type="term" value="P:DNA-templated transcription initiation"/>
    <property type="evidence" value="ECO:0007669"/>
    <property type="project" value="InterPro"/>
</dbReference>
<sequence length="266" mass="28884">MVDAAAQDHRGRLGGFHRPDGPGRGPRFAGPGRGRCVEETVGGRAAKYRVKGSPTTLEERVPLIPERPMSRGAPPRPDAAGFAAFYEENFDAVLGFVTRRTTCPQVAADLTADIFVAALEAAGRYDPGRGSPAAWLYGIARNVLSSHVRGSVRERHAVARLNGHRLLDEEDIAALEERIDAERAARALTERHSALSEPLRTVLDLVAVDGLTPREAAQALGLNQATVRVRLHRAKRALRAAYPAAGNRAERTERTERTEHTLEVVS</sequence>
<dbReference type="InterPro" id="IPR036388">
    <property type="entry name" value="WH-like_DNA-bd_sf"/>
</dbReference>
<dbReference type="GO" id="GO:0003677">
    <property type="term" value="F:DNA binding"/>
    <property type="evidence" value="ECO:0007669"/>
    <property type="project" value="UniProtKB-KW"/>
</dbReference>
<accession>A0A4D4LD92</accession>
<keyword evidence="3" id="KW-0731">Sigma factor</keyword>
<evidence type="ECO:0000313" key="9">
    <source>
        <dbReference type="EMBL" id="GDY56458.1"/>
    </source>
</evidence>
<dbReference type="Pfam" id="PF04542">
    <property type="entry name" value="Sigma70_r2"/>
    <property type="match status" value="1"/>
</dbReference>
<feature type="region of interest" description="Disordered" evidence="6">
    <location>
        <begin position="1"/>
        <end position="34"/>
    </location>
</feature>
<dbReference type="SUPFAM" id="SSF88946">
    <property type="entry name" value="Sigma2 domain of RNA polymerase sigma factors"/>
    <property type="match status" value="1"/>
</dbReference>
<dbReference type="PANTHER" id="PTHR43133:SF8">
    <property type="entry name" value="RNA POLYMERASE SIGMA FACTOR HI_1459-RELATED"/>
    <property type="match status" value="1"/>
</dbReference>
<feature type="compositionally biased region" description="Basic and acidic residues" evidence="6">
    <location>
        <begin position="1"/>
        <end position="21"/>
    </location>
</feature>
<dbReference type="InterPro" id="IPR007627">
    <property type="entry name" value="RNA_pol_sigma70_r2"/>
</dbReference>
<dbReference type="GO" id="GO:0016987">
    <property type="term" value="F:sigma factor activity"/>
    <property type="evidence" value="ECO:0007669"/>
    <property type="project" value="UniProtKB-KW"/>
</dbReference>
<feature type="compositionally biased region" description="Basic and acidic residues" evidence="6">
    <location>
        <begin position="248"/>
        <end position="266"/>
    </location>
</feature>
<gene>
    <name evidence="9" type="ORF">SVIO_070810</name>
</gene>
<dbReference type="InterPro" id="IPR039425">
    <property type="entry name" value="RNA_pol_sigma-70-like"/>
</dbReference>
<keyword evidence="4" id="KW-0238">DNA-binding</keyword>
<dbReference type="CDD" id="cd06171">
    <property type="entry name" value="Sigma70_r4"/>
    <property type="match status" value="1"/>
</dbReference>
<name>A0A4D4LD92_STRVO</name>
<protein>
    <recommendedName>
        <fullName evidence="11">RNA polymerase, sigma-24 subunit, ECF subfamily</fullName>
    </recommendedName>
</protein>
<evidence type="ECO:0000256" key="4">
    <source>
        <dbReference type="ARBA" id="ARBA00023125"/>
    </source>
</evidence>
<keyword evidence="5" id="KW-0804">Transcription</keyword>
<keyword evidence="10" id="KW-1185">Reference proteome</keyword>
<evidence type="ECO:0000313" key="10">
    <source>
        <dbReference type="Proteomes" id="UP000301309"/>
    </source>
</evidence>
<dbReference type="InterPro" id="IPR013249">
    <property type="entry name" value="RNA_pol_sigma70_r4_t2"/>
</dbReference>
<evidence type="ECO:0000259" key="8">
    <source>
        <dbReference type="Pfam" id="PF08281"/>
    </source>
</evidence>
<dbReference type="SUPFAM" id="SSF88659">
    <property type="entry name" value="Sigma3 and sigma4 domains of RNA polymerase sigma factors"/>
    <property type="match status" value="1"/>
</dbReference>
<feature type="domain" description="RNA polymerase sigma factor 70 region 4 type 2" evidence="8">
    <location>
        <begin position="186"/>
        <end position="238"/>
    </location>
</feature>
<dbReference type="Pfam" id="PF08281">
    <property type="entry name" value="Sigma70_r4_2"/>
    <property type="match status" value="1"/>
</dbReference>
<dbReference type="Gene3D" id="1.10.10.10">
    <property type="entry name" value="Winged helix-like DNA-binding domain superfamily/Winged helix DNA-binding domain"/>
    <property type="match status" value="1"/>
</dbReference>
<reference evidence="9 10" key="1">
    <citation type="journal article" date="2020" name="Int. J. Syst. Evol. Microbiol.">
        <title>Reclassification of Streptomyces castelarensis and Streptomyces sporoclivatus as later heterotypic synonyms of Streptomyces antimycoticus.</title>
        <authorList>
            <person name="Komaki H."/>
            <person name="Tamura T."/>
        </authorList>
    </citation>
    <scope>NUCLEOTIDE SEQUENCE [LARGE SCALE GENOMIC DNA]</scope>
    <source>
        <strain evidence="9 10">NBRC 13459</strain>
    </source>
</reference>
<organism evidence="9 10">
    <name type="scientific">Streptomyces violaceusniger</name>
    <dbReference type="NCBI Taxonomy" id="68280"/>
    <lineage>
        <taxon>Bacteria</taxon>
        <taxon>Bacillati</taxon>
        <taxon>Actinomycetota</taxon>
        <taxon>Actinomycetes</taxon>
        <taxon>Kitasatosporales</taxon>
        <taxon>Streptomycetaceae</taxon>
        <taxon>Streptomyces</taxon>
        <taxon>Streptomyces violaceusniger group</taxon>
    </lineage>
</organism>